<protein>
    <submittedName>
        <fullName evidence="2">Uncharacterized protein</fullName>
    </submittedName>
</protein>
<evidence type="ECO:0000313" key="2">
    <source>
        <dbReference type="EMBL" id="KAF2399694.1"/>
    </source>
</evidence>
<accession>A0A6G1HUU2</accession>
<evidence type="ECO:0000313" key="3">
    <source>
        <dbReference type="Proteomes" id="UP000799640"/>
    </source>
</evidence>
<reference evidence="2" key="1">
    <citation type="journal article" date="2020" name="Stud. Mycol.">
        <title>101 Dothideomycetes genomes: a test case for predicting lifestyles and emergence of pathogens.</title>
        <authorList>
            <person name="Haridas S."/>
            <person name="Albert R."/>
            <person name="Binder M."/>
            <person name="Bloem J."/>
            <person name="Labutti K."/>
            <person name="Salamov A."/>
            <person name="Andreopoulos B."/>
            <person name="Baker S."/>
            <person name="Barry K."/>
            <person name="Bills G."/>
            <person name="Bluhm B."/>
            <person name="Cannon C."/>
            <person name="Castanera R."/>
            <person name="Culley D."/>
            <person name="Daum C."/>
            <person name="Ezra D."/>
            <person name="Gonzalez J."/>
            <person name="Henrissat B."/>
            <person name="Kuo A."/>
            <person name="Liang C."/>
            <person name="Lipzen A."/>
            <person name="Lutzoni F."/>
            <person name="Magnuson J."/>
            <person name="Mondo S."/>
            <person name="Nolan M."/>
            <person name="Ohm R."/>
            <person name="Pangilinan J."/>
            <person name="Park H.-J."/>
            <person name="Ramirez L."/>
            <person name="Alfaro M."/>
            <person name="Sun H."/>
            <person name="Tritt A."/>
            <person name="Yoshinaga Y."/>
            <person name="Zwiers L.-H."/>
            <person name="Turgeon B."/>
            <person name="Goodwin S."/>
            <person name="Spatafora J."/>
            <person name="Crous P."/>
            <person name="Grigoriev I."/>
        </authorList>
    </citation>
    <scope>NUCLEOTIDE SEQUENCE</scope>
    <source>
        <strain evidence="2">CBS 262.69</strain>
    </source>
</reference>
<feature type="region of interest" description="Disordered" evidence="1">
    <location>
        <begin position="88"/>
        <end position="109"/>
    </location>
</feature>
<proteinExistence type="predicted"/>
<dbReference type="AlphaFoldDB" id="A0A6G1HUU2"/>
<keyword evidence="3" id="KW-1185">Reference proteome</keyword>
<dbReference type="EMBL" id="ML996697">
    <property type="protein sequence ID" value="KAF2399694.1"/>
    <property type="molecule type" value="Genomic_DNA"/>
</dbReference>
<organism evidence="2 3">
    <name type="scientific">Trichodelitschia bisporula</name>
    <dbReference type="NCBI Taxonomy" id="703511"/>
    <lineage>
        <taxon>Eukaryota</taxon>
        <taxon>Fungi</taxon>
        <taxon>Dikarya</taxon>
        <taxon>Ascomycota</taxon>
        <taxon>Pezizomycotina</taxon>
        <taxon>Dothideomycetes</taxon>
        <taxon>Dothideomycetes incertae sedis</taxon>
        <taxon>Phaeotrichales</taxon>
        <taxon>Phaeotrichaceae</taxon>
        <taxon>Trichodelitschia</taxon>
    </lineage>
</organism>
<gene>
    <name evidence="2" type="ORF">EJ06DRAFT_62249</name>
</gene>
<feature type="compositionally biased region" description="Basic and acidic residues" evidence="1">
    <location>
        <begin position="138"/>
        <end position="172"/>
    </location>
</feature>
<dbReference type="Proteomes" id="UP000799640">
    <property type="component" value="Unassembled WGS sequence"/>
</dbReference>
<name>A0A6G1HUU2_9PEZI</name>
<evidence type="ECO:0000256" key="1">
    <source>
        <dbReference type="SAM" id="MobiDB-lite"/>
    </source>
</evidence>
<sequence length="172" mass="18843">MGKVPGHPLAAHHSSSLCTRQLNQLNAPRASPANASSHSSARGVASAARARVEARRKRLARGAVVLCRMERWRAQVALVWSSREECAAQKEEAGGGGEGARWARREGGREERGEAVRSIVVVGGFAEDGMEGQSAKLTARESDTGTKSKMRTSEHLQRSERRTREVDVRRYR</sequence>
<feature type="region of interest" description="Disordered" evidence="1">
    <location>
        <begin position="129"/>
        <end position="172"/>
    </location>
</feature>